<dbReference type="RefSeq" id="WP_390221936.1">
    <property type="nucleotide sequence ID" value="NZ_JBHTAA010000001.1"/>
</dbReference>
<evidence type="ECO:0000313" key="2">
    <source>
        <dbReference type="Proteomes" id="UP001596481"/>
    </source>
</evidence>
<keyword evidence="2" id="KW-1185">Reference proteome</keyword>
<protein>
    <submittedName>
        <fullName evidence="1">Uncharacterized protein</fullName>
    </submittedName>
</protein>
<evidence type="ECO:0000313" key="1">
    <source>
        <dbReference type="EMBL" id="MFC7202641.1"/>
    </source>
</evidence>
<gene>
    <name evidence="1" type="ORF">ACFQJC_03885</name>
</gene>
<accession>A0ABD5ZBQ9</accession>
<reference evidence="1 2" key="1">
    <citation type="journal article" date="2019" name="Int. J. Syst. Evol. Microbiol.">
        <title>The Global Catalogue of Microorganisms (GCM) 10K type strain sequencing project: providing services to taxonomists for standard genome sequencing and annotation.</title>
        <authorList>
            <consortium name="The Broad Institute Genomics Platform"/>
            <consortium name="The Broad Institute Genome Sequencing Center for Infectious Disease"/>
            <person name="Wu L."/>
            <person name="Ma J."/>
        </authorList>
    </citation>
    <scope>NUCLEOTIDE SEQUENCE [LARGE SCALE GENOMIC DNA]</scope>
    <source>
        <strain evidence="1 2">DSM 29988</strain>
    </source>
</reference>
<dbReference type="EMBL" id="JBHTAA010000001">
    <property type="protein sequence ID" value="MFC7202641.1"/>
    <property type="molecule type" value="Genomic_DNA"/>
</dbReference>
<dbReference type="Proteomes" id="UP001596481">
    <property type="component" value="Unassembled WGS sequence"/>
</dbReference>
<sequence>MFEDRTQPFDTAIGVGVAVTRFTPVTVDVSVGTPPTDGDYRWNQQIKRWDILEQIVMKS</sequence>
<proteinExistence type="predicted"/>
<name>A0ABD5ZBQ9_9EURY</name>
<organism evidence="1 2">
    <name type="scientific">Haloferax namakaokahaiae</name>
    <dbReference type="NCBI Taxonomy" id="1748331"/>
    <lineage>
        <taxon>Archaea</taxon>
        <taxon>Methanobacteriati</taxon>
        <taxon>Methanobacteriota</taxon>
        <taxon>Stenosarchaea group</taxon>
        <taxon>Halobacteria</taxon>
        <taxon>Halobacteriales</taxon>
        <taxon>Haloferacaceae</taxon>
        <taxon>Haloferax</taxon>
    </lineage>
</organism>
<dbReference type="AlphaFoldDB" id="A0ABD5ZBQ9"/>
<comment type="caution">
    <text evidence="1">The sequence shown here is derived from an EMBL/GenBank/DDBJ whole genome shotgun (WGS) entry which is preliminary data.</text>
</comment>